<evidence type="ECO:0000256" key="3">
    <source>
        <dbReference type="ARBA" id="ARBA00022989"/>
    </source>
</evidence>
<proteinExistence type="predicted"/>
<comment type="subcellular location">
    <subcellularLocation>
        <location evidence="1">Endomembrane system</location>
        <topology evidence="1">Multi-pass membrane protein</topology>
    </subcellularLocation>
</comment>
<evidence type="ECO:0000256" key="5">
    <source>
        <dbReference type="SAM" id="Phobius"/>
    </source>
</evidence>
<name>A0ABS9VNH9_9SPHN</name>
<evidence type="ECO:0000256" key="2">
    <source>
        <dbReference type="ARBA" id="ARBA00022692"/>
    </source>
</evidence>
<dbReference type="Pfam" id="PF02656">
    <property type="entry name" value="DUF202"/>
    <property type="match status" value="1"/>
</dbReference>
<protein>
    <submittedName>
        <fullName evidence="7">DUF202 domain-containing protein</fullName>
    </submittedName>
</protein>
<keyword evidence="2 5" id="KW-0812">Transmembrane</keyword>
<evidence type="ECO:0000313" key="8">
    <source>
        <dbReference type="Proteomes" id="UP001203058"/>
    </source>
</evidence>
<organism evidence="7 8">
    <name type="scientific">Sphingomonas telluris</name>
    <dbReference type="NCBI Taxonomy" id="2907998"/>
    <lineage>
        <taxon>Bacteria</taxon>
        <taxon>Pseudomonadati</taxon>
        <taxon>Pseudomonadota</taxon>
        <taxon>Alphaproteobacteria</taxon>
        <taxon>Sphingomonadales</taxon>
        <taxon>Sphingomonadaceae</taxon>
        <taxon>Sphingomonas</taxon>
    </lineage>
</organism>
<evidence type="ECO:0000256" key="1">
    <source>
        <dbReference type="ARBA" id="ARBA00004127"/>
    </source>
</evidence>
<keyword evidence="3 5" id="KW-1133">Transmembrane helix</keyword>
<feature type="transmembrane region" description="Helical" evidence="5">
    <location>
        <begin position="120"/>
        <end position="138"/>
    </location>
</feature>
<keyword evidence="8" id="KW-1185">Reference proteome</keyword>
<dbReference type="Proteomes" id="UP001203058">
    <property type="component" value="Unassembled WGS sequence"/>
</dbReference>
<accession>A0ABS9VNH9</accession>
<dbReference type="InterPro" id="IPR003807">
    <property type="entry name" value="DUF202"/>
</dbReference>
<evidence type="ECO:0000259" key="6">
    <source>
        <dbReference type="Pfam" id="PF02656"/>
    </source>
</evidence>
<dbReference type="EMBL" id="JAKZHW010000001">
    <property type="protein sequence ID" value="MCH8616512.1"/>
    <property type="molecule type" value="Genomic_DNA"/>
</dbReference>
<evidence type="ECO:0000313" key="7">
    <source>
        <dbReference type="EMBL" id="MCH8616512.1"/>
    </source>
</evidence>
<feature type="transmembrane region" description="Helical" evidence="5">
    <location>
        <begin position="29"/>
        <end position="50"/>
    </location>
</feature>
<reference evidence="7 8" key="1">
    <citation type="submission" date="2022-03" db="EMBL/GenBank/DDBJ databases">
        <authorList>
            <person name="Jo J.-H."/>
            <person name="Im W.-T."/>
        </authorList>
    </citation>
    <scope>NUCLEOTIDE SEQUENCE [LARGE SCALE GENOMIC DNA]</scope>
    <source>
        <strain evidence="7 8">SM33</strain>
    </source>
</reference>
<evidence type="ECO:0000256" key="4">
    <source>
        <dbReference type="ARBA" id="ARBA00023136"/>
    </source>
</evidence>
<feature type="transmembrane region" description="Helical" evidence="5">
    <location>
        <begin position="71"/>
        <end position="91"/>
    </location>
</feature>
<feature type="domain" description="DUF202" evidence="6">
    <location>
        <begin position="20"/>
        <end position="96"/>
    </location>
</feature>
<comment type="caution">
    <text evidence="7">The sequence shown here is derived from an EMBL/GenBank/DDBJ whole genome shotgun (WGS) entry which is preliminary data.</text>
</comment>
<sequence length="140" mass="15398">MPEPSFDVSPSVGNHFAWMRTLIALQRTLMAAVRTAVSLIGFGFTVAQFFQKMAVKGPSQFDMVNPAMPRNVGLILIGTGVISLLIFTIQYHQAVRYLRSEPFAPIAGTGGSYMHQPTYLVAYAVMFIGVISFGSVFLRF</sequence>
<dbReference type="RefSeq" id="WP_241447308.1">
    <property type="nucleotide sequence ID" value="NZ_JAKZHW010000001.1"/>
</dbReference>
<keyword evidence="4 5" id="KW-0472">Membrane</keyword>
<gene>
    <name evidence="7" type="ORF">LZ016_10415</name>
</gene>